<evidence type="ECO:0000259" key="1">
    <source>
        <dbReference type="Pfam" id="PF26147"/>
    </source>
</evidence>
<feature type="domain" description="YMC020W-like alpha/beta hydrolase" evidence="1">
    <location>
        <begin position="39"/>
        <end position="353"/>
    </location>
</feature>
<dbReference type="Pfam" id="PF26147">
    <property type="entry name" value="AB_HYDROLASE_YMC0-YMC35"/>
    <property type="match status" value="1"/>
</dbReference>
<dbReference type="InterPro" id="IPR058934">
    <property type="entry name" value="YMC020W-like"/>
</dbReference>
<dbReference type="InterPro" id="IPR058933">
    <property type="entry name" value="YMC020W-like_ab_hydrolase"/>
</dbReference>
<dbReference type="AlphaFoldDB" id="A0A9N9H5P4"/>
<name>A0A9N9H5P4_9GLOM</name>
<gene>
    <name evidence="2" type="ORF">ALEPTO_LOCUS10310</name>
</gene>
<comment type="caution">
    <text evidence="2">The sequence shown here is derived from an EMBL/GenBank/DDBJ whole genome shotgun (WGS) entry which is preliminary data.</text>
</comment>
<dbReference type="EMBL" id="CAJVPS010010835">
    <property type="protein sequence ID" value="CAG8660566.1"/>
    <property type="molecule type" value="Genomic_DNA"/>
</dbReference>
<dbReference type="PANTHER" id="PTHR47349">
    <property type="entry name" value="CHROMOSOME 8, WHOLE GENOME SHOTGUN SEQUENCE"/>
    <property type="match status" value="1"/>
</dbReference>
<keyword evidence="3" id="KW-1185">Reference proteome</keyword>
<dbReference type="PANTHER" id="PTHR47349:SF1">
    <property type="entry name" value="AER328WP"/>
    <property type="match status" value="1"/>
</dbReference>
<evidence type="ECO:0000313" key="3">
    <source>
        <dbReference type="Proteomes" id="UP000789508"/>
    </source>
</evidence>
<reference evidence="2" key="1">
    <citation type="submission" date="2021-06" db="EMBL/GenBank/DDBJ databases">
        <authorList>
            <person name="Kallberg Y."/>
            <person name="Tangrot J."/>
            <person name="Rosling A."/>
        </authorList>
    </citation>
    <scope>NUCLEOTIDE SEQUENCE</scope>
    <source>
        <strain evidence="2">FL130A</strain>
    </source>
</reference>
<organism evidence="2 3">
    <name type="scientific">Ambispora leptoticha</name>
    <dbReference type="NCBI Taxonomy" id="144679"/>
    <lineage>
        <taxon>Eukaryota</taxon>
        <taxon>Fungi</taxon>
        <taxon>Fungi incertae sedis</taxon>
        <taxon>Mucoromycota</taxon>
        <taxon>Glomeromycotina</taxon>
        <taxon>Glomeromycetes</taxon>
        <taxon>Archaeosporales</taxon>
        <taxon>Ambisporaceae</taxon>
        <taxon>Ambispora</taxon>
    </lineage>
</organism>
<sequence>MILPSIEDTSTAGPIKTATQFFHLNQLTTGLDLFDKKQPIVIIGIHGWQPKLIQPFVKLDSKNFCVKMAEAIRRKLNLGPNEGDITSIALDGYGLVLKRRDTFLKQIQGNQMNSDKIKKAKTLFVVGHSQGVPVSVLLLQQLIEVGLVDPDQQKICACLMAGISQGPISRFDPAKKLAEILDDDQSEELFDFQKSSSLISREYRNATIKILKRGVKIIYFASGNDDKVPLHSALYSSMDHPSIERGIYVADSIYEEKKFVADLVRILIRLRNNNHSDHGLLVLLSDSLIGYLKDHGHAGLTVEPEAYEHAVDHLYMSKEYKGVDAKFIDFDYTLLAKPRQTYIPWAMRGLLTDEKTIITEKLIPDFNSLRQNFKTWSPSPFDSVAMELKCNLQPFGDDTEEQYFEVYQNLSTKL</sequence>
<evidence type="ECO:0000313" key="2">
    <source>
        <dbReference type="EMBL" id="CAG8660566.1"/>
    </source>
</evidence>
<dbReference type="Proteomes" id="UP000789508">
    <property type="component" value="Unassembled WGS sequence"/>
</dbReference>
<accession>A0A9N9H5P4</accession>
<dbReference type="OrthoDB" id="5598028at2759"/>
<proteinExistence type="predicted"/>
<protein>
    <submittedName>
        <fullName evidence="2">907_t:CDS:1</fullName>
    </submittedName>
</protein>